<dbReference type="Pfam" id="PF05978">
    <property type="entry name" value="UNC-93"/>
    <property type="match status" value="2"/>
</dbReference>
<dbReference type="Proteomes" id="UP000483820">
    <property type="component" value="Chromosome V"/>
</dbReference>
<feature type="transmembrane region" description="Helical" evidence="6">
    <location>
        <begin position="395"/>
        <end position="417"/>
    </location>
</feature>
<evidence type="ECO:0000256" key="3">
    <source>
        <dbReference type="ARBA" id="ARBA00022692"/>
    </source>
</evidence>
<dbReference type="Gene3D" id="1.20.1250.20">
    <property type="entry name" value="MFS general substrate transporter like domains"/>
    <property type="match status" value="1"/>
</dbReference>
<dbReference type="AlphaFoldDB" id="A0A6A5GFT8"/>
<comment type="caution">
    <text evidence="7">The sequence shown here is derived from an EMBL/GenBank/DDBJ whole genome shotgun (WGS) entry which is preliminary data.</text>
</comment>
<protein>
    <submittedName>
        <fullName evidence="7">Uncharacterized protein</fullName>
    </submittedName>
</protein>
<evidence type="ECO:0000256" key="4">
    <source>
        <dbReference type="ARBA" id="ARBA00022989"/>
    </source>
</evidence>
<gene>
    <name evidence="7" type="ORF">GCK72_020090</name>
</gene>
<dbReference type="PANTHER" id="PTHR23294:SF16">
    <property type="entry name" value="UNC93-LIKE PROTEIN MFSD11"/>
    <property type="match status" value="1"/>
</dbReference>
<evidence type="ECO:0000256" key="5">
    <source>
        <dbReference type="ARBA" id="ARBA00023136"/>
    </source>
</evidence>
<dbReference type="InterPro" id="IPR051617">
    <property type="entry name" value="UNC-93-like_regulator"/>
</dbReference>
<comment type="similarity">
    <text evidence="2">Belongs to the unc-93 family.</text>
</comment>
<feature type="transmembrane region" description="Helical" evidence="6">
    <location>
        <begin position="260"/>
        <end position="281"/>
    </location>
</feature>
<name>A0A6A5GFT8_CAERE</name>
<dbReference type="GeneID" id="9820440"/>
<feature type="transmembrane region" description="Helical" evidence="6">
    <location>
        <begin position="337"/>
        <end position="359"/>
    </location>
</feature>
<evidence type="ECO:0000313" key="8">
    <source>
        <dbReference type="Proteomes" id="UP000483820"/>
    </source>
</evidence>
<feature type="transmembrane region" description="Helical" evidence="6">
    <location>
        <begin position="56"/>
        <end position="77"/>
    </location>
</feature>
<feature type="transmembrane region" description="Helical" evidence="6">
    <location>
        <begin position="293"/>
        <end position="317"/>
    </location>
</feature>
<reference evidence="7 8" key="1">
    <citation type="submission" date="2019-12" db="EMBL/GenBank/DDBJ databases">
        <title>Chromosome-level assembly of the Caenorhabditis remanei genome.</title>
        <authorList>
            <person name="Teterina A.A."/>
            <person name="Willis J.H."/>
            <person name="Phillips P.C."/>
        </authorList>
    </citation>
    <scope>NUCLEOTIDE SEQUENCE [LARGE SCALE GENOMIC DNA]</scope>
    <source>
        <strain evidence="7 8">PX506</strain>
        <tissue evidence="7">Whole organism</tissue>
    </source>
</reference>
<keyword evidence="4 6" id="KW-1133">Transmembrane helix</keyword>
<dbReference type="PANTHER" id="PTHR23294">
    <property type="entry name" value="ET TRANSLATION PRODUCT-RELATED"/>
    <property type="match status" value="1"/>
</dbReference>
<keyword evidence="3 6" id="KW-0812">Transmembrane</keyword>
<evidence type="ECO:0000256" key="1">
    <source>
        <dbReference type="ARBA" id="ARBA00004141"/>
    </source>
</evidence>
<dbReference type="KEGG" id="crq:GCK72_020090"/>
<dbReference type="CTD" id="9820440"/>
<dbReference type="GO" id="GO:0016020">
    <property type="term" value="C:membrane"/>
    <property type="evidence" value="ECO:0007669"/>
    <property type="project" value="UniProtKB-SubCell"/>
</dbReference>
<comment type="subcellular location">
    <subcellularLocation>
        <location evidence="1">Membrane</location>
        <topology evidence="1">Multi-pass membrane protein</topology>
    </subcellularLocation>
</comment>
<sequence>MFPAQSPKFELLCAAMLGAGQLFMNTAFDAEAFILESVIHSVHERDPERIDQYAGYYGQSVIYGSFMISCLFTPSLLNVWTPKTLLVISSFCFAAFPFGFQFGMHHLSDISLNEKINRIERFITMGDWVWKFDSRIDDTGNNDMVQWGCSKRDIDECDGGGAQIGYKRIHRLLSLVLIVVSILAVIIVCFLPSKDVENCIESSVKNGSFKKDLKLTFTTSISLKMLQIVPLCMLCGFNASFLMSIIPTSMHFNKNNAKMLYIPAIYSLGAGTGEVLMGFIIAESSRRIKGFGLKPTMVIGTVTLSIYCVLIHASTPFEAPMKPTSEEPMLFYQSYPLIYLIALICGISDCCFNGVRSVICALVMPSRRAQSFSVSRMYQAAACVIIFFFSPIIPLYVYTCGLPVLAVFSTFVFFKIVDSTNRMERKLTSQTWLEQDQKSTVEK</sequence>
<dbReference type="SUPFAM" id="SSF103473">
    <property type="entry name" value="MFS general substrate transporter"/>
    <property type="match status" value="1"/>
</dbReference>
<dbReference type="InterPro" id="IPR036259">
    <property type="entry name" value="MFS_trans_sf"/>
</dbReference>
<dbReference type="InterPro" id="IPR010291">
    <property type="entry name" value="Ion_channel_UNC-93"/>
</dbReference>
<feature type="transmembrane region" description="Helical" evidence="6">
    <location>
        <begin position="172"/>
        <end position="191"/>
    </location>
</feature>
<proteinExistence type="inferred from homology"/>
<evidence type="ECO:0000313" key="7">
    <source>
        <dbReference type="EMBL" id="KAF1753533.1"/>
    </source>
</evidence>
<evidence type="ECO:0000256" key="6">
    <source>
        <dbReference type="SAM" id="Phobius"/>
    </source>
</evidence>
<dbReference type="EMBL" id="WUAV01000005">
    <property type="protein sequence ID" value="KAF1753533.1"/>
    <property type="molecule type" value="Genomic_DNA"/>
</dbReference>
<feature type="transmembrane region" description="Helical" evidence="6">
    <location>
        <begin position="228"/>
        <end position="248"/>
    </location>
</feature>
<evidence type="ECO:0000256" key="2">
    <source>
        <dbReference type="ARBA" id="ARBA00009172"/>
    </source>
</evidence>
<accession>A0A6A5GFT8</accession>
<organism evidence="7 8">
    <name type="scientific">Caenorhabditis remanei</name>
    <name type="common">Caenorhabditis vulgaris</name>
    <dbReference type="NCBI Taxonomy" id="31234"/>
    <lineage>
        <taxon>Eukaryota</taxon>
        <taxon>Metazoa</taxon>
        <taxon>Ecdysozoa</taxon>
        <taxon>Nematoda</taxon>
        <taxon>Chromadorea</taxon>
        <taxon>Rhabditida</taxon>
        <taxon>Rhabditina</taxon>
        <taxon>Rhabditomorpha</taxon>
        <taxon>Rhabditoidea</taxon>
        <taxon>Rhabditidae</taxon>
        <taxon>Peloderinae</taxon>
        <taxon>Caenorhabditis</taxon>
    </lineage>
</organism>
<keyword evidence="5 6" id="KW-0472">Membrane</keyword>
<feature type="transmembrane region" description="Helical" evidence="6">
    <location>
        <begin position="371"/>
        <end position="389"/>
    </location>
</feature>
<feature type="transmembrane region" description="Helical" evidence="6">
    <location>
        <begin position="84"/>
        <end position="104"/>
    </location>
</feature>
<dbReference type="RefSeq" id="XP_053582290.1">
    <property type="nucleotide sequence ID" value="XM_053733377.1"/>
</dbReference>